<dbReference type="EMBL" id="JARKIF010000116">
    <property type="protein sequence ID" value="KAJ7604089.1"/>
    <property type="molecule type" value="Genomic_DNA"/>
</dbReference>
<name>A0AAD7AY71_9AGAR</name>
<proteinExistence type="predicted"/>
<protein>
    <submittedName>
        <fullName evidence="1">Uncharacterized protein</fullName>
    </submittedName>
</protein>
<dbReference type="AlphaFoldDB" id="A0AAD7AY71"/>
<evidence type="ECO:0000313" key="1">
    <source>
        <dbReference type="EMBL" id="KAJ7604089.1"/>
    </source>
</evidence>
<evidence type="ECO:0000313" key="2">
    <source>
        <dbReference type="Proteomes" id="UP001221142"/>
    </source>
</evidence>
<keyword evidence="2" id="KW-1185">Reference proteome</keyword>
<gene>
    <name evidence="1" type="ORF">FB45DRAFT_1044212</name>
</gene>
<comment type="caution">
    <text evidence="1">The sequence shown here is derived from an EMBL/GenBank/DDBJ whole genome shotgun (WGS) entry which is preliminary data.</text>
</comment>
<dbReference type="Proteomes" id="UP001221142">
    <property type="component" value="Unassembled WGS sequence"/>
</dbReference>
<organism evidence="1 2">
    <name type="scientific">Roridomyces roridus</name>
    <dbReference type="NCBI Taxonomy" id="1738132"/>
    <lineage>
        <taxon>Eukaryota</taxon>
        <taxon>Fungi</taxon>
        <taxon>Dikarya</taxon>
        <taxon>Basidiomycota</taxon>
        <taxon>Agaricomycotina</taxon>
        <taxon>Agaricomycetes</taxon>
        <taxon>Agaricomycetidae</taxon>
        <taxon>Agaricales</taxon>
        <taxon>Marasmiineae</taxon>
        <taxon>Mycenaceae</taxon>
        <taxon>Roridomyces</taxon>
    </lineage>
</organism>
<reference evidence="1" key="1">
    <citation type="submission" date="2023-03" db="EMBL/GenBank/DDBJ databases">
        <title>Massive genome expansion in bonnet fungi (Mycena s.s.) driven by repeated elements and novel gene families across ecological guilds.</title>
        <authorList>
            <consortium name="Lawrence Berkeley National Laboratory"/>
            <person name="Harder C.B."/>
            <person name="Miyauchi S."/>
            <person name="Viragh M."/>
            <person name="Kuo A."/>
            <person name="Thoen E."/>
            <person name="Andreopoulos B."/>
            <person name="Lu D."/>
            <person name="Skrede I."/>
            <person name="Drula E."/>
            <person name="Henrissat B."/>
            <person name="Morin E."/>
            <person name="Kohler A."/>
            <person name="Barry K."/>
            <person name="LaButti K."/>
            <person name="Morin E."/>
            <person name="Salamov A."/>
            <person name="Lipzen A."/>
            <person name="Mereny Z."/>
            <person name="Hegedus B."/>
            <person name="Baldrian P."/>
            <person name="Stursova M."/>
            <person name="Weitz H."/>
            <person name="Taylor A."/>
            <person name="Grigoriev I.V."/>
            <person name="Nagy L.G."/>
            <person name="Martin F."/>
            <person name="Kauserud H."/>
        </authorList>
    </citation>
    <scope>NUCLEOTIDE SEQUENCE</scope>
    <source>
        <strain evidence="1">9284</strain>
    </source>
</reference>
<sequence>MLRMPVLPLLLAFIIPFLSPLQQLLDAGAPLLPFILFYLNLARLRRIAAMHTQYPSVLTLVSLPPLRVRLHPMSLYVTPTTS</sequence>
<accession>A0AAD7AY71</accession>